<evidence type="ECO:0000256" key="1">
    <source>
        <dbReference type="ARBA" id="ARBA00023125"/>
    </source>
</evidence>
<dbReference type="EMBL" id="MORL01000036">
    <property type="protein sequence ID" value="OIN55788.1"/>
    <property type="molecule type" value="Genomic_DNA"/>
</dbReference>
<evidence type="ECO:0000256" key="2">
    <source>
        <dbReference type="ARBA" id="ARBA00023172"/>
    </source>
</evidence>
<dbReference type="InterPro" id="IPR050639">
    <property type="entry name" value="SSR_resolvase"/>
</dbReference>
<evidence type="ECO:0000313" key="5">
    <source>
        <dbReference type="Proteomes" id="UP000181790"/>
    </source>
</evidence>
<dbReference type="Proteomes" id="UP000181790">
    <property type="component" value="Unassembled WGS sequence"/>
</dbReference>
<protein>
    <submittedName>
        <fullName evidence="4">Resolvase</fullName>
    </submittedName>
</protein>
<organism evidence="4 5">
    <name type="scientific">Arsenicibacter rosenii</name>
    <dbReference type="NCBI Taxonomy" id="1750698"/>
    <lineage>
        <taxon>Bacteria</taxon>
        <taxon>Pseudomonadati</taxon>
        <taxon>Bacteroidota</taxon>
        <taxon>Cytophagia</taxon>
        <taxon>Cytophagales</taxon>
        <taxon>Spirosomataceae</taxon>
        <taxon>Arsenicibacter</taxon>
    </lineage>
</organism>
<dbReference type="InterPro" id="IPR036162">
    <property type="entry name" value="Resolvase-like_N_sf"/>
</dbReference>
<feature type="domain" description="Resolvase/invertase-type recombinase catalytic" evidence="3">
    <location>
        <begin position="3"/>
        <end position="139"/>
    </location>
</feature>
<proteinExistence type="predicted"/>
<dbReference type="PROSITE" id="PS51736">
    <property type="entry name" value="RECOMBINASES_3"/>
    <property type="match status" value="1"/>
</dbReference>
<dbReference type="AlphaFoldDB" id="A0A1S2VCY4"/>
<sequence>MNKAIAYYRVSTDRQGKSGLGLEAQQEAVRLFADGQGYQVTAHFTEIESGKRNQRPQLLAALTQCRKEKATLIIAKLDRLGRNVAFIANLMESRVEFKAVDNPHADKLMVHLLAAFAEHEREQISSRTKAALQAAIRRGVQLGKHGKEVQCHKEREAADRFAEQMRPTVEELRRQGITTIRAICDELNRRKISTYRKSAHGWHIRTVHALLKRLNAVAASV</sequence>
<keyword evidence="2" id="KW-0233">DNA recombination</keyword>
<evidence type="ECO:0000313" key="4">
    <source>
        <dbReference type="EMBL" id="OIN55788.1"/>
    </source>
</evidence>
<dbReference type="GO" id="GO:0000150">
    <property type="term" value="F:DNA strand exchange activity"/>
    <property type="evidence" value="ECO:0007669"/>
    <property type="project" value="InterPro"/>
</dbReference>
<dbReference type="SMART" id="SM00857">
    <property type="entry name" value="Resolvase"/>
    <property type="match status" value="1"/>
</dbReference>
<dbReference type="InterPro" id="IPR006119">
    <property type="entry name" value="Resolv_N"/>
</dbReference>
<dbReference type="PANTHER" id="PTHR30461">
    <property type="entry name" value="DNA-INVERTASE FROM LAMBDOID PROPHAGE"/>
    <property type="match status" value="1"/>
</dbReference>
<reference evidence="4 5" key="1">
    <citation type="submission" date="2016-10" db="EMBL/GenBank/DDBJ databases">
        <title>Arsenicibacter rosenii gen. nov., sp. nov., an efficient arsenic-methylating bacterium isolated from an arsenic-contaminated paddy soil.</title>
        <authorList>
            <person name="Huang K."/>
        </authorList>
    </citation>
    <scope>NUCLEOTIDE SEQUENCE [LARGE SCALE GENOMIC DNA]</scope>
    <source>
        <strain evidence="4 5">SM-1</strain>
    </source>
</reference>
<dbReference type="OrthoDB" id="2290206at2"/>
<name>A0A1S2VCY4_9BACT</name>
<keyword evidence="5" id="KW-1185">Reference proteome</keyword>
<accession>A0A1S2VCY4</accession>
<dbReference type="RefSeq" id="WP_071506598.1">
    <property type="nucleotide sequence ID" value="NZ_MORL01000036.1"/>
</dbReference>
<dbReference type="GO" id="GO:0003677">
    <property type="term" value="F:DNA binding"/>
    <property type="evidence" value="ECO:0007669"/>
    <property type="project" value="UniProtKB-KW"/>
</dbReference>
<dbReference type="Pfam" id="PF00239">
    <property type="entry name" value="Resolvase"/>
    <property type="match status" value="1"/>
</dbReference>
<gene>
    <name evidence="4" type="ORF">BLX24_28265</name>
</gene>
<dbReference type="SUPFAM" id="SSF53041">
    <property type="entry name" value="Resolvase-like"/>
    <property type="match status" value="1"/>
</dbReference>
<evidence type="ECO:0000259" key="3">
    <source>
        <dbReference type="PROSITE" id="PS51736"/>
    </source>
</evidence>
<dbReference type="PANTHER" id="PTHR30461:SF2">
    <property type="entry name" value="SERINE RECOMBINASE PINE-RELATED"/>
    <property type="match status" value="1"/>
</dbReference>
<dbReference type="Gene3D" id="3.40.50.1390">
    <property type="entry name" value="Resolvase, N-terminal catalytic domain"/>
    <property type="match status" value="1"/>
</dbReference>
<dbReference type="CDD" id="cd00338">
    <property type="entry name" value="Ser_Recombinase"/>
    <property type="match status" value="1"/>
</dbReference>
<comment type="caution">
    <text evidence="4">The sequence shown here is derived from an EMBL/GenBank/DDBJ whole genome shotgun (WGS) entry which is preliminary data.</text>
</comment>
<keyword evidence="1" id="KW-0238">DNA-binding</keyword>